<dbReference type="GO" id="GO:0005516">
    <property type="term" value="F:calmodulin binding"/>
    <property type="evidence" value="ECO:0007669"/>
    <property type="project" value="InterPro"/>
</dbReference>
<feature type="domain" description="Calcium/calmodulin-dependent protein kinase II association-domain" evidence="3">
    <location>
        <begin position="80"/>
        <end position="201"/>
    </location>
</feature>
<evidence type="ECO:0000313" key="4">
    <source>
        <dbReference type="EMBL" id="PZG12355.1"/>
    </source>
</evidence>
<keyword evidence="5" id="KW-1185">Reference proteome</keyword>
<dbReference type="InterPro" id="IPR032710">
    <property type="entry name" value="NTF2-like_dom_sf"/>
</dbReference>
<evidence type="ECO:0000256" key="1">
    <source>
        <dbReference type="SAM" id="MobiDB-lite"/>
    </source>
</evidence>
<accession>A0A2W2E573</accession>
<feature type="signal peptide" evidence="2">
    <location>
        <begin position="1"/>
        <end position="27"/>
    </location>
</feature>
<dbReference type="Proteomes" id="UP000248924">
    <property type="component" value="Unassembled WGS sequence"/>
</dbReference>
<comment type="caution">
    <text evidence="4">The sequence shown here is derived from an EMBL/GenBank/DDBJ whole genome shotgun (WGS) entry which is preliminary data.</text>
</comment>
<protein>
    <submittedName>
        <fullName evidence="4">DUF4440 domain-containing protein</fullName>
    </submittedName>
</protein>
<reference evidence="4 5" key="1">
    <citation type="submission" date="2018-01" db="EMBL/GenBank/DDBJ databases">
        <title>Draft genome sequence of Jishengella sp. NA12.</title>
        <authorList>
            <person name="Sahin N."/>
            <person name="Ay H."/>
            <person name="Saygin H."/>
        </authorList>
    </citation>
    <scope>NUCLEOTIDE SEQUENCE [LARGE SCALE GENOMIC DNA]</scope>
    <source>
        <strain evidence="4 5">NA12</strain>
    </source>
</reference>
<dbReference type="CDD" id="cd00531">
    <property type="entry name" value="NTF2_like"/>
    <property type="match status" value="1"/>
</dbReference>
<name>A0A2W2E573_9ACTN</name>
<dbReference type="RefSeq" id="WP_111217567.1">
    <property type="nucleotide sequence ID" value="NZ_POTY01000210.1"/>
</dbReference>
<dbReference type="AlphaFoldDB" id="A0A2W2E573"/>
<dbReference type="NCBIfam" id="TIGR02246">
    <property type="entry name" value="SgcJ/EcaC family oxidoreductase"/>
    <property type="match status" value="1"/>
</dbReference>
<feature type="chain" id="PRO_5016057257" evidence="2">
    <location>
        <begin position="28"/>
        <end position="203"/>
    </location>
</feature>
<gene>
    <name evidence="4" type="ORF">C1I95_25965</name>
</gene>
<dbReference type="Gene3D" id="3.10.450.50">
    <property type="match status" value="1"/>
</dbReference>
<feature type="compositionally biased region" description="Low complexity" evidence="1">
    <location>
        <begin position="31"/>
        <end position="64"/>
    </location>
</feature>
<dbReference type="EMBL" id="POTY01000210">
    <property type="protein sequence ID" value="PZG12355.1"/>
    <property type="molecule type" value="Genomic_DNA"/>
</dbReference>
<sequence>MRSTHRSIVIGALGAILVVGGAISAAAATTPQAAPTGVVPSQTTVAPTAPTATTNPTATPTATPTAPPTATPKPTEAPTEQQIKDLFKQWNDALATRDPKKVADRYAPDAVLLPTVSNKVRTDRDGIIDYFTHFLESRPSGTIKESKIKILGPTAAIDTGVYVFTLTKDGVESKVEARYTFVYELRDGKWLIVNHHSSAMPEK</sequence>
<dbReference type="Pfam" id="PF08332">
    <property type="entry name" value="CaMKII_AD"/>
    <property type="match status" value="1"/>
</dbReference>
<evidence type="ECO:0000313" key="5">
    <source>
        <dbReference type="Proteomes" id="UP000248924"/>
    </source>
</evidence>
<dbReference type="OrthoDB" id="953853at2"/>
<dbReference type="InterPro" id="IPR011944">
    <property type="entry name" value="Steroid_delta5-4_isomerase"/>
</dbReference>
<dbReference type="InterPro" id="IPR013543">
    <property type="entry name" value="Ca/CaM-dep_prot_kinase-assoc"/>
</dbReference>
<dbReference type="SUPFAM" id="SSF54427">
    <property type="entry name" value="NTF2-like"/>
    <property type="match status" value="1"/>
</dbReference>
<proteinExistence type="predicted"/>
<evidence type="ECO:0000259" key="3">
    <source>
        <dbReference type="Pfam" id="PF08332"/>
    </source>
</evidence>
<evidence type="ECO:0000256" key="2">
    <source>
        <dbReference type="SAM" id="SignalP"/>
    </source>
</evidence>
<organism evidence="4 5">
    <name type="scientific">Micromonospora craterilacus</name>
    <dbReference type="NCBI Taxonomy" id="1655439"/>
    <lineage>
        <taxon>Bacteria</taxon>
        <taxon>Bacillati</taxon>
        <taxon>Actinomycetota</taxon>
        <taxon>Actinomycetes</taxon>
        <taxon>Micromonosporales</taxon>
        <taxon>Micromonosporaceae</taxon>
        <taxon>Micromonospora</taxon>
    </lineage>
</organism>
<feature type="region of interest" description="Disordered" evidence="1">
    <location>
        <begin position="31"/>
        <end position="80"/>
    </location>
</feature>
<dbReference type="GO" id="GO:0004683">
    <property type="term" value="F:calcium/calmodulin-dependent protein kinase activity"/>
    <property type="evidence" value="ECO:0007669"/>
    <property type="project" value="InterPro"/>
</dbReference>
<keyword evidence="2" id="KW-0732">Signal</keyword>